<comment type="caution">
    <text evidence="2">The sequence shown here is derived from an EMBL/GenBank/DDBJ whole genome shotgun (WGS) entry which is preliminary data.</text>
</comment>
<evidence type="ECO:0000313" key="2">
    <source>
        <dbReference type="EMBL" id="KRZ71836.1"/>
    </source>
</evidence>
<dbReference type="InterPro" id="IPR023780">
    <property type="entry name" value="Chromo_domain"/>
</dbReference>
<organism evidence="2 3">
    <name type="scientific">Trichinella papuae</name>
    <dbReference type="NCBI Taxonomy" id="268474"/>
    <lineage>
        <taxon>Eukaryota</taxon>
        <taxon>Metazoa</taxon>
        <taxon>Ecdysozoa</taxon>
        <taxon>Nematoda</taxon>
        <taxon>Enoplea</taxon>
        <taxon>Dorylaimia</taxon>
        <taxon>Trichinellida</taxon>
        <taxon>Trichinellidae</taxon>
        <taxon>Trichinella</taxon>
    </lineage>
</organism>
<dbReference type="Pfam" id="PF00385">
    <property type="entry name" value="Chromo"/>
    <property type="match status" value="1"/>
</dbReference>
<accession>A0A0V1MJU0</accession>
<dbReference type="SUPFAM" id="SSF54160">
    <property type="entry name" value="Chromo domain-like"/>
    <property type="match status" value="1"/>
</dbReference>
<reference evidence="2 3" key="1">
    <citation type="submission" date="2015-01" db="EMBL/GenBank/DDBJ databases">
        <title>Evolution of Trichinella species and genotypes.</title>
        <authorList>
            <person name="Korhonen P.K."/>
            <person name="Edoardo P."/>
            <person name="Giuseppe L.R."/>
            <person name="Gasser R.B."/>
        </authorList>
    </citation>
    <scope>NUCLEOTIDE SEQUENCE [LARGE SCALE GENOMIC DNA]</scope>
    <source>
        <strain evidence="2">ISS1980</strain>
    </source>
</reference>
<dbReference type="Gene3D" id="2.40.50.40">
    <property type="match status" value="1"/>
</dbReference>
<feature type="non-terminal residue" evidence="2">
    <location>
        <position position="295"/>
    </location>
</feature>
<feature type="domain" description="Chromo" evidence="1">
    <location>
        <begin position="10"/>
        <end position="64"/>
    </location>
</feature>
<dbReference type="EMBL" id="JYDO01000088">
    <property type="protein sequence ID" value="KRZ71836.1"/>
    <property type="molecule type" value="Genomic_DNA"/>
</dbReference>
<dbReference type="STRING" id="268474.A0A0V1MJU0"/>
<evidence type="ECO:0000313" key="3">
    <source>
        <dbReference type="Proteomes" id="UP000054843"/>
    </source>
</evidence>
<name>A0A0V1MJU0_9BILA</name>
<evidence type="ECO:0000259" key="1">
    <source>
        <dbReference type="PROSITE" id="PS50013"/>
    </source>
</evidence>
<dbReference type="InterPro" id="IPR000953">
    <property type="entry name" value="Chromo/chromo_shadow_dom"/>
</dbReference>
<sequence length="295" mass="33372">MSETQLENVFPAEKIVATRMKNGERQYLVRWKGYDSWEPSKHILDDRLITFFEANRATAKLKRRRRRCPLLGMKRRLHARNKISKATNNQVINDVAEPDDSLVNQSIEEEVTAISDARVVDQSELHSANSEIIQIDPGDALNDVVEIDNTNETEPNASTDDQIALSALPPALSPHYPVDNSSSSSDDDLPPTTRHITVITDRLFYFSNVRITDVLCNGYDSSAPEHQNDVEYCSRYVFSNDCVLFCVVVLSVRVEIDQCTFVFIDKCSLSLNKAGFHCFVLFLDTFVYEHSSDSG</sequence>
<dbReference type="InterPro" id="IPR016197">
    <property type="entry name" value="Chromo-like_dom_sf"/>
</dbReference>
<dbReference type="Proteomes" id="UP000054843">
    <property type="component" value="Unassembled WGS sequence"/>
</dbReference>
<dbReference type="SMART" id="SM00298">
    <property type="entry name" value="CHROMO"/>
    <property type="match status" value="1"/>
</dbReference>
<dbReference type="PROSITE" id="PS50013">
    <property type="entry name" value="CHROMO_2"/>
    <property type="match status" value="1"/>
</dbReference>
<dbReference type="OrthoDB" id="1918685at2759"/>
<dbReference type="AlphaFoldDB" id="A0A0V1MJU0"/>
<protein>
    <submittedName>
        <fullName evidence="2">Chromobox-like protein 6</fullName>
    </submittedName>
</protein>
<keyword evidence="3" id="KW-1185">Reference proteome</keyword>
<gene>
    <name evidence="2" type="primary">Cbx6</name>
    <name evidence="2" type="ORF">T10_8253</name>
</gene>
<proteinExistence type="predicted"/>